<proteinExistence type="predicted"/>
<feature type="non-terminal residue" evidence="1">
    <location>
        <position position="208"/>
    </location>
</feature>
<accession>A0A382X376</accession>
<dbReference type="EMBL" id="UINC01164682">
    <property type="protein sequence ID" value="SVD65656.1"/>
    <property type="molecule type" value="Genomic_DNA"/>
</dbReference>
<organism evidence="1">
    <name type="scientific">marine metagenome</name>
    <dbReference type="NCBI Taxonomy" id="408172"/>
    <lineage>
        <taxon>unclassified sequences</taxon>
        <taxon>metagenomes</taxon>
        <taxon>ecological metagenomes</taxon>
    </lineage>
</organism>
<gene>
    <name evidence="1" type="ORF">METZ01_LOCUS418510</name>
</gene>
<protein>
    <submittedName>
        <fullName evidence="1">Uncharacterized protein</fullName>
    </submittedName>
</protein>
<dbReference type="AlphaFoldDB" id="A0A382X376"/>
<reference evidence="1" key="1">
    <citation type="submission" date="2018-05" db="EMBL/GenBank/DDBJ databases">
        <authorList>
            <person name="Lanie J.A."/>
            <person name="Ng W.-L."/>
            <person name="Kazmierczak K.M."/>
            <person name="Andrzejewski T.M."/>
            <person name="Davidsen T.M."/>
            <person name="Wayne K.J."/>
            <person name="Tettelin H."/>
            <person name="Glass J.I."/>
            <person name="Rusch D."/>
            <person name="Podicherti R."/>
            <person name="Tsui H.-C.T."/>
            <person name="Winkler M.E."/>
        </authorList>
    </citation>
    <scope>NUCLEOTIDE SEQUENCE</scope>
</reference>
<sequence length="208" mass="24430">MQRISREEAKEKFKKSLSLNEHHGDEDILAISILKNASFLLPMRRANLVRNLSRLLDPVIKDLTDEIIREYIGDHITYGNIVEVKNQQGYKQLFISPPSFIETKSKFLVIGFPKNNQKIFTEELSNKIDIKKHHRYINYSNQDEKIWIKGQLVNSRLNEIKENQYVKVPVSFIKEEPRDHLVFVKRQLKKIDGTFALSEVEKLNTKKP</sequence>
<name>A0A382X376_9ZZZZ</name>
<evidence type="ECO:0000313" key="1">
    <source>
        <dbReference type="EMBL" id="SVD65656.1"/>
    </source>
</evidence>